<proteinExistence type="predicted"/>
<dbReference type="PROSITE" id="PS51257">
    <property type="entry name" value="PROKAR_LIPOPROTEIN"/>
    <property type="match status" value="1"/>
</dbReference>
<evidence type="ECO:0000313" key="1">
    <source>
        <dbReference type="EMBL" id="WCT09940.1"/>
    </source>
</evidence>
<dbReference type="PANTHER" id="PTHR47197">
    <property type="entry name" value="PROTEIN NIRF"/>
    <property type="match status" value="1"/>
</dbReference>
<dbReference type="InterPro" id="IPR031815">
    <property type="entry name" value="DUF5074"/>
</dbReference>
<protein>
    <submittedName>
        <fullName evidence="1">YncE family protein</fullName>
    </submittedName>
</protein>
<dbReference type="RefSeq" id="WP_273628034.1">
    <property type="nucleotide sequence ID" value="NZ_CP117167.1"/>
</dbReference>
<organism evidence="1 2">
    <name type="scientific">Mucilaginibacter jinjuensis</name>
    <dbReference type="NCBI Taxonomy" id="1176721"/>
    <lineage>
        <taxon>Bacteria</taxon>
        <taxon>Pseudomonadati</taxon>
        <taxon>Bacteroidota</taxon>
        <taxon>Sphingobacteriia</taxon>
        <taxon>Sphingobacteriales</taxon>
        <taxon>Sphingobacteriaceae</taxon>
        <taxon>Mucilaginibacter</taxon>
    </lineage>
</organism>
<accession>A0ABY7T184</accession>
<dbReference type="Proteomes" id="UP001216139">
    <property type="component" value="Chromosome"/>
</dbReference>
<dbReference type="InterPro" id="IPR051200">
    <property type="entry name" value="Host-pathogen_enzymatic-act"/>
</dbReference>
<reference evidence="1 2" key="1">
    <citation type="submission" date="2023-02" db="EMBL/GenBank/DDBJ databases">
        <title>Genome sequence of Mucilaginibacter jinjuensis strain KACC 16571.</title>
        <authorList>
            <person name="Kim S."/>
            <person name="Heo J."/>
            <person name="Kwon S.-W."/>
        </authorList>
    </citation>
    <scope>NUCLEOTIDE SEQUENCE [LARGE SCALE GENOMIC DNA]</scope>
    <source>
        <strain evidence="1 2">KACC 16571</strain>
    </source>
</reference>
<dbReference type="EMBL" id="CP117167">
    <property type="protein sequence ID" value="WCT09940.1"/>
    <property type="molecule type" value="Genomic_DNA"/>
</dbReference>
<keyword evidence="2" id="KW-1185">Reference proteome</keyword>
<dbReference type="InterPro" id="IPR015943">
    <property type="entry name" value="WD40/YVTN_repeat-like_dom_sf"/>
</dbReference>
<dbReference type="InterPro" id="IPR011048">
    <property type="entry name" value="Haem_d1_sf"/>
</dbReference>
<sequence>MKHFKLKNFLFAIVTTAALSSCHKDKNDVTPTTPIAQVAGVYVLNQGGSTGSITYYDYTTKVTTPDIYTTANGAGVGSLPNDLKVYGSKMYIVVDKSKVINVVNPKTAKLIKQISFGDSEPRSIAFYKNNAFVTSYDGTVAVIDTAALTISKHITVGSYPEQLVVSNNKLYVANSGGLAVTYDKTVSVIDLTSLAVTKTINVIINPVAIGADNYGHVYVISNGDYASVMPGISIIDNTADVATSQTTVDVGYGSPFVVSGDNGYYLSGTGKVVVYNTKTQAISSANFITDGTKLTAAYGLAANSTTGEVFVTDAKDYSSNGTLYAFDKNGKQEYTITVGINPANIVFVNK</sequence>
<dbReference type="PANTHER" id="PTHR47197:SF3">
    <property type="entry name" value="DIHYDRO-HEME D1 DEHYDROGENASE"/>
    <property type="match status" value="1"/>
</dbReference>
<gene>
    <name evidence="1" type="ORF">PQO05_14505</name>
</gene>
<evidence type="ECO:0000313" key="2">
    <source>
        <dbReference type="Proteomes" id="UP001216139"/>
    </source>
</evidence>
<dbReference type="Pfam" id="PF16819">
    <property type="entry name" value="DUF5074"/>
    <property type="match status" value="1"/>
</dbReference>
<dbReference type="SUPFAM" id="SSF51004">
    <property type="entry name" value="C-terminal (heme d1) domain of cytochrome cd1-nitrite reductase"/>
    <property type="match status" value="1"/>
</dbReference>
<dbReference type="Gene3D" id="2.130.10.10">
    <property type="entry name" value="YVTN repeat-like/Quinoprotein amine dehydrogenase"/>
    <property type="match status" value="1"/>
</dbReference>
<name>A0ABY7T184_9SPHI</name>